<dbReference type="EMBL" id="CP001861">
    <property type="protein sequence ID" value="ADB62904.1"/>
    <property type="molecule type" value="Genomic_DNA"/>
</dbReference>
<dbReference type="Proteomes" id="UP000001903">
    <property type="component" value="Plasmid pHTUR01"/>
</dbReference>
<keyword evidence="1" id="KW-0614">Plasmid</keyword>
<name>D2S0K7_HALTV</name>
<dbReference type="KEGG" id="htu:Htur_4066"/>
<keyword evidence="2" id="KW-1185">Reference proteome</keyword>
<proteinExistence type="predicted"/>
<sequence length="39" mass="4477">MLSRPLDYQLVVLPPLCVDEDNIADAFEIFDEAFTTVFE</sequence>
<gene>
    <name evidence="1" type="ordered locus">Htur_4066</name>
</gene>
<evidence type="ECO:0000313" key="1">
    <source>
        <dbReference type="EMBL" id="ADB62904.1"/>
    </source>
</evidence>
<organism evidence="1 2">
    <name type="scientific">Haloterrigena turkmenica (strain ATCC 51198 / DSM 5511 / JCM 9101 / NCIMB 13204 / VKM B-1734 / 4k)</name>
    <name type="common">Halococcus turkmenicus</name>
    <dbReference type="NCBI Taxonomy" id="543526"/>
    <lineage>
        <taxon>Archaea</taxon>
        <taxon>Methanobacteriati</taxon>
        <taxon>Methanobacteriota</taxon>
        <taxon>Stenosarchaea group</taxon>
        <taxon>Halobacteria</taxon>
        <taxon>Halobacteriales</taxon>
        <taxon>Natrialbaceae</taxon>
        <taxon>Haloterrigena</taxon>
    </lineage>
</organism>
<reference evidence="1 2" key="1">
    <citation type="journal article" date="2010" name="Stand. Genomic Sci.">
        <title>Complete genome sequence of Haloterrigena turkmenica type strain (4k).</title>
        <authorList>
            <person name="Saunders E."/>
            <person name="Tindall B.J."/>
            <person name="Fahnrich R."/>
            <person name="Lapidus A."/>
            <person name="Copeland A."/>
            <person name="Del Rio T.G."/>
            <person name="Lucas S."/>
            <person name="Chen F."/>
            <person name="Tice H."/>
            <person name="Cheng J.F."/>
            <person name="Han C."/>
            <person name="Detter J.C."/>
            <person name="Bruce D."/>
            <person name="Goodwin L."/>
            <person name="Chain P."/>
            <person name="Pitluck S."/>
            <person name="Pati A."/>
            <person name="Ivanova N."/>
            <person name="Mavromatis K."/>
            <person name="Chen A."/>
            <person name="Palaniappan K."/>
            <person name="Land M."/>
            <person name="Hauser L."/>
            <person name="Chang Y.J."/>
            <person name="Jeffries C.D."/>
            <person name="Brettin T."/>
            <person name="Rohde M."/>
            <person name="Goker M."/>
            <person name="Bristow J."/>
            <person name="Eisen J.A."/>
            <person name="Markowitz V."/>
            <person name="Hugenholtz P."/>
            <person name="Klenk H.P."/>
            <person name="Kyrpides N.C."/>
        </authorList>
    </citation>
    <scope>NUCLEOTIDE SEQUENCE [LARGE SCALE GENOMIC DNA]</scope>
    <source>
        <strain evidence="2">ATCC 51198 / DSM 5511 / JCM 9101 / NCIMB 13204 / VKM B-1734 / 4k</strain>
    </source>
</reference>
<accession>D2S0K7</accession>
<protein>
    <submittedName>
        <fullName evidence="1">Uncharacterized protein</fullName>
    </submittedName>
</protein>
<dbReference type="AlphaFoldDB" id="D2S0K7"/>
<geneLocation type="plasmid" evidence="1 2">
    <name>pHTUR01</name>
</geneLocation>
<dbReference type="HOGENOM" id="CLU_3302654_0_0_2"/>
<evidence type="ECO:0000313" key="2">
    <source>
        <dbReference type="Proteomes" id="UP000001903"/>
    </source>
</evidence>